<dbReference type="GO" id="GO:0005737">
    <property type="term" value="C:cytoplasm"/>
    <property type="evidence" value="ECO:0007669"/>
    <property type="project" value="TreeGrafter"/>
</dbReference>
<evidence type="ECO:0000259" key="1">
    <source>
        <dbReference type="SMART" id="SM00302"/>
    </source>
</evidence>
<evidence type="ECO:0000313" key="3">
    <source>
        <dbReference type="Proteomes" id="UP000238479"/>
    </source>
</evidence>
<dbReference type="PANTHER" id="PTHR11566:SF224">
    <property type="entry name" value="DYNAMIN-RELATED PROTEIN 1E-LIKE"/>
    <property type="match status" value="1"/>
</dbReference>
<dbReference type="PANTHER" id="PTHR11566">
    <property type="entry name" value="DYNAMIN"/>
    <property type="match status" value="1"/>
</dbReference>
<protein>
    <submittedName>
        <fullName evidence="2">Putative dynamin GTPase effector, Dynamin superfamily</fullName>
    </submittedName>
</protein>
<organism evidence="2 3">
    <name type="scientific">Rosa chinensis</name>
    <name type="common">China rose</name>
    <dbReference type="NCBI Taxonomy" id="74649"/>
    <lineage>
        <taxon>Eukaryota</taxon>
        <taxon>Viridiplantae</taxon>
        <taxon>Streptophyta</taxon>
        <taxon>Embryophyta</taxon>
        <taxon>Tracheophyta</taxon>
        <taxon>Spermatophyta</taxon>
        <taxon>Magnoliopsida</taxon>
        <taxon>eudicotyledons</taxon>
        <taxon>Gunneridae</taxon>
        <taxon>Pentapetalae</taxon>
        <taxon>rosids</taxon>
        <taxon>fabids</taxon>
        <taxon>Rosales</taxon>
        <taxon>Rosaceae</taxon>
        <taxon>Rosoideae</taxon>
        <taxon>Rosoideae incertae sedis</taxon>
        <taxon>Rosa</taxon>
    </lineage>
</organism>
<dbReference type="AlphaFoldDB" id="A0A2P6SCH9"/>
<keyword evidence="3" id="KW-1185">Reference proteome</keyword>
<name>A0A2P6SCH9_ROSCH</name>
<dbReference type="SMART" id="SM00302">
    <property type="entry name" value="GED"/>
    <property type="match status" value="1"/>
</dbReference>
<gene>
    <name evidence="2" type="ORF">RchiOBHm_Chr1g0335201</name>
</gene>
<dbReference type="GO" id="GO:0005525">
    <property type="term" value="F:GTP binding"/>
    <property type="evidence" value="ECO:0007669"/>
    <property type="project" value="InterPro"/>
</dbReference>
<reference evidence="2 3" key="1">
    <citation type="journal article" date="2018" name="Nat. Genet.">
        <title>The Rosa genome provides new insights in the design of modern roses.</title>
        <authorList>
            <person name="Bendahmane M."/>
        </authorList>
    </citation>
    <scope>NUCLEOTIDE SEQUENCE [LARGE SCALE GENOMIC DNA]</scope>
    <source>
        <strain evidence="3">cv. Old Blush</strain>
    </source>
</reference>
<dbReference type="GO" id="GO:0008017">
    <property type="term" value="F:microtubule binding"/>
    <property type="evidence" value="ECO:0007669"/>
    <property type="project" value="TreeGrafter"/>
</dbReference>
<dbReference type="GO" id="GO:0016020">
    <property type="term" value="C:membrane"/>
    <property type="evidence" value="ECO:0007669"/>
    <property type="project" value="TreeGrafter"/>
</dbReference>
<comment type="caution">
    <text evidence="2">The sequence shown here is derived from an EMBL/GenBank/DDBJ whole genome shotgun (WGS) entry which is preliminary data.</text>
</comment>
<dbReference type="Gramene" id="PRQ56385">
    <property type="protein sequence ID" value="PRQ56385"/>
    <property type="gene ID" value="RchiOBHm_Chr1g0335201"/>
</dbReference>
<dbReference type="InterPro" id="IPR022812">
    <property type="entry name" value="Dynamin"/>
</dbReference>
<accession>A0A2P6SCH9</accession>
<evidence type="ECO:0000313" key="2">
    <source>
        <dbReference type="EMBL" id="PRQ56385.1"/>
    </source>
</evidence>
<sequence length="165" mass="18934">MESSYLTVDLFRRLSQEVEKPVGPGGKPGNPGGYPAANAAVDRYSEGHFQRIGSNMSSYVRMVSERLRNMIPKAVVHCQVREAKMALLNHFYLERERLSLSIHTSTRSWSSLTSKGHADFHQYIVWSLLGQMLDEDLMERRLQCAKRLELYKSARDEVDSVSWVR</sequence>
<dbReference type="Gene3D" id="1.20.120.1240">
    <property type="entry name" value="Dynamin, middle domain"/>
    <property type="match status" value="1"/>
</dbReference>
<feature type="domain" description="Dynamin GTPase effector" evidence="1">
    <location>
        <begin position="44"/>
        <end position="161"/>
    </location>
</feature>
<dbReference type="OMA" id="MERRNAC"/>
<dbReference type="EMBL" id="PDCK01000039">
    <property type="protein sequence ID" value="PRQ56385.1"/>
    <property type="molecule type" value="Genomic_DNA"/>
</dbReference>
<dbReference type="GO" id="GO:0003924">
    <property type="term" value="F:GTPase activity"/>
    <property type="evidence" value="ECO:0007669"/>
    <property type="project" value="InterPro"/>
</dbReference>
<dbReference type="Pfam" id="PF02212">
    <property type="entry name" value="GED"/>
    <property type="match status" value="1"/>
</dbReference>
<proteinExistence type="predicted"/>
<dbReference type="Proteomes" id="UP000238479">
    <property type="component" value="Chromosome 1"/>
</dbReference>
<dbReference type="STRING" id="74649.A0A2P6SCH9"/>
<dbReference type="GO" id="GO:0005874">
    <property type="term" value="C:microtubule"/>
    <property type="evidence" value="ECO:0007669"/>
    <property type="project" value="TreeGrafter"/>
</dbReference>
<dbReference type="InterPro" id="IPR003130">
    <property type="entry name" value="GED"/>
</dbReference>